<evidence type="ECO:0000313" key="1">
    <source>
        <dbReference type="EMBL" id="APE38114.1"/>
    </source>
</evidence>
<organism evidence="1 2">
    <name type="scientific">Nocardia mangyaensis</name>
    <dbReference type="NCBI Taxonomy" id="2213200"/>
    <lineage>
        <taxon>Bacteria</taxon>
        <taxon>Bacillati</taxon>
        <taxon>Actinomycetota</taxon>
        <taxon>Actinomycetes</taxon>
        <taxon>Mycobacteriales</taxon>
        <taxon>Nocardiaceae</taxon>
        <taxon>Nocardia</taxon>
    </lineage>
</organism>
<dbReference type="OrthoDB" id="9792518at2"/>
<dbReference type="Pfam" id="PF24585">
    <property type="entry name" value="YunG"/>
    <property type="match status" value="1"/>
</dbReference>
<accession>A0A1J0W1G9</accession>
<keyword evidence="2" id="KW-1185">Reference proteome</keyword>
<dbReference type="AlphaFoldDB" id="A0A1J0W1G9"/>
<name>A0A1J0W1G9_9NOCA</name>
<dbReference type="EMBL" id="CP018082">
    <property type="protein sequence ID" value="APE38114.1"/>
    <property type="molecule type" value="Genomic_DNA"/>
</dbReference>
<dbReference type="Proteomes" id="UP000183810">
    <property type="component" value="Chromosome"/>
</dbReference>
<dbReference type="InterPro" id="IPR056238">
    <property type="entry name" value="YunG-like"/>
</dbReference>
<proteinExistence type="predicted"/>
<dbReference type="KEGG" id="nsl:BOX37_07770"/>
<dbReference type="RefSeq" id="WP_071931275.1">
    <property type="nucleotide sequence ID" value="NZ_CP018082.1"/>
</dbReference>
<evidence type="ECO:0000313" key="2">
    <source>
        <dbReference type="Proteomes" id="UP000183810"/>
    </source>
</evidence>
<reference evidence="1" key="1">
    <citation type="submission" date="2016-11" db="EMBL/GenBank/DDBJ databases">
        <authorList>
            <person name="Jaros S."/>
            <person name="Januszkiewicz K."/>
            <person name="Wedrychowicz H."/>
        </authorList>
    </citation>
    <scope>NUCLEOTIDE SEQUENCE [LARGE SCALE GENOMIC DNA]</scope>
    <source>
        <strain evidence="1">Y48</strain>
    </source>
</reference>
<protein>
    <submittedName>
        <fullName evidence="1">Uncharacterized protein</fullName>
    </submittedName>
</protein>
<sequence>MVAVPLEALRQAIRSAWSADTSAAAAWTENNRAKGQCAVTACVVNDHLGGDILHTTATLPSGDTVSHYFNLIDGRPVDLTAEQFPEHTQFSEPAPKTKGFASTREFCLSYEHTKQRYELLRARVAERLSD</sequence>
<gene>
    <name evidence="1" type="ORF">BOX37_07770</name>
</gene>